<dbReference type="Gene3D" id="1.20.1050.10">
    <property type="match status" value="1"/>
</dbReference>
<dbReference type="GO" id="GO:0006749">
    <property type="term" value="P:glutathione metabolic process"/>
    <property type="evidence" value="ECO:0007669"/>
    <property type="project" value="TreeGrafter"/>
</dbReference>
<evidence type="ECO:0000256" key="1">
    <source>
        <dbReference type="ARBA" id="ARBA00011738"/>
    </source>
</evidence>
<evidence type="ECO:0000259" key="2">
    <source>
        <dbReference type="PROSITE" id="PS50404"/>
    </source>
</evidence>
<dbReference type="InterPro" id="IPR036282">
    <property type="entry name" value="Glutathione-S-Trfase_C_sf"/>
</dbReference>
<evidence type="ECO:0000313" key="4">
    <source>
        <dbReference type="EMBL" id="JAB92528.1"/>
    </source>
</evidence>
<dbReference type="SFLD" id="SFLDS00019">
    <property type="entry name" value="Glutathione_Transferase_(cytos"/>
    <property type="match status" value="1"/>
</dbReference>
<dbReference type="Gene3D" id="3.40.30.10">
    <property type="entry name" value="Glutaredoxin"/>
    <property type="match status" value="1"/>
</dbReference>
<dbReference type="KEGG" id="ccat:101455314"/>
<dbReference type="SFLD" id="SFLDG01153">
    <property type="entry name" value="Main.4:_Theta-like"/>
    <property type="match status" value="1"/>
</dbReference>
<keyword evidence="4" id="KW-0808">Transferase</keyword>
<dbReference type="PROSITE" id="PS50404">
    <property type="entry name" value="GST_NTER"/>
    <property type="match status" value="1"/>
</dbReference>
<organism evidence="4">
    <name type="scientific">Ceratitis capitata</name>
    <name type="common">Mediterranean fruit fly</name>
    <name type="synonym">Tephritis capitata</name>
    <dbReference type="NCBI Taxonomy" id="7213"/>
    <lineage>
        <taxon>Eukaryota</taxon>
        <taxon>Metazoa</taxon>
        <taxon>Ecdysozoa</taxon>
        <taxon>Arthropoda</taxon>
        <taxon>Hexapoda</taxon>
        <taxon>Insecta</taxon>
        <taxon>Pterygota</taxon>
        <taxon>Neoptera</taxon>
        <taxon>Endopterygota</taxon>
        <taxon>Diptera</taxon>
        <taxon>Brachycera</taxon>
        <taxon>Muscomorpha</taxon>
        <taxon>Tephritoidea</taxon>
        <taxon>Tephritidae</taxon>
        <taxon>Ceratitis</taxon>
        <taxon>Ceratitis</taxon>
    </lineage>
</organism>
<reference evidence="4" key="1">
    <citation type="submission" date="2013-07" db="EMBL/GenBank/DDBJ databases">
        <authorList>
            <person name="Geib S."/>
        </authorList>
    </citation>
    <scope>NUCLEOTIDE SEQUENCE</scope>
</reference>
<name>W8B673_CERCA</name>
<dbReference type="InterPro" id="IPR036249">
    <property type="entry name" value="Thioredoxin-like_sf"/>
</dbReference>
<feature type="domain" description="GST N-terminal" evidence="2">
    <location>
        <begin position="2"/>
        <end position="83"/>
    </location>
</feature>
<dbReference type="SUPFAM" id="SSF47616">
    <property type="entry name" value="GST C-terminal domain-like"/>
    <property type="match status" value="1"/>
</dbReference>
<dbReference type="PROSITE" id="PS50405">
    <property type="entry name" value="GST_CTER"/>
    <property type="match status" value="1"/>
</dbReference>
<proteinExistence type="evidence at transcript level"/>
<feature type="domain" description="GST C-terminal" evidence="3">
    <location>
        <begin position="89"/>
        <end position="218"/>
    </location>
</feature>
<dbReference type="FunFam" id="3.40.30.10:FF:000034">
    <property type="entry name" value="glutathione S-transferase 1"/>
    <property type="match status" value="1"/>
</dbReference>
<sequence>MGKITLYGIDPSPPVRAVLLALNALDVPYEYKQVNLFGGEQNADEYRKINPTGTVPALIDDGKPIWDSHAIIAYLASKYGKDDALYPKDLYQRSVVDQRLYYETGVVFERTLKGTTKPIIFMNETTVPQYKIDYIAEVYETVNRFLQEHPYTAADHLTIADFALISSISSLQVYLASDPVKYPNLVAWIKRMEQLPYYEEANGKGVKQFQDLLKSKNFTIVP</sequence>
<dbReference type="EMBL" id="GAMC01014027">
    <property type="protein sequence ID" value="JAB92528.1"/>
    <property type="molecule type" value="mRNA"/>
</dbReference>
<dbReference type="PANTHER" id="PTHR43969">
    <property type="entry name" value="GLUTATHIONE S TRANSFERASE D10, ISOFORM A-RELATED"/>
    <property type="match status" value="1"/>
</dbReference>
<dbReference type="PANTHER" id="PTHR43969:SF8">
    <property type="entry name" value="GLUTATHIONE S TRANSFERASE E13, ISOFORM A-RELATED"/>
    <property type="match status" value="1"/>
</dbReference>
<dbReference type="OrthoDB" id="2309723at2759"/>
<dbReference type="AlphaFoldDB" id="W8B673"/>
<dbReference type="Pfam" id="PF13417">
    <property type="entry name" value="GST_N_3"/>
    <property type="match status" value="1"/>
</dbReference>
<protein>
    <submittedName>
        <fullName evidence="4">Glutathione S-transferase 1</fullName>
    </submittedName>
</protein>
<dbReference type="InterPro" id="IPR004046">
    <property type="entry name" value="GST_C"/>
</dbReference>
<dbReference type="CDD" id="cd03177">
    <property type="entry name" value="GST_C_Delta_Epsilon"/>
    <property type="match status" value="1"/>
</dbReference>
<dbReference type="InterPro" id="IPR004045">
    <property type="entry name" value="Glutathione_S-Trfase_N"/>
</dbReference>
<dbReference type="SUPFAM" id="SSF52833">
    <property type="entry name" value="Thioredoxin-like"/>
    <property type="match status" value="1"/>
</dbReference>
<comment type="subunit">
    <text evidence="1">Homodimer.</text>
</comment>
<dbReference type="InterPro" id="IPR010987">
    <property type="entry name" value="Glutathione-S-Trfase_C-like"/>
</dbReference>
<gene>
    <name evidence="4" type="primary">GSTT1</name>
</gene>
<dbReference type="SFLD" id="SFLDG00358">
    <property type="entry name" value="Main_(cytGST)"/>
    <property type="match status" value="1"/>
</dbReference>
<evidence type="ECO:0000259" key="3">
    <source>
        <dbReference type="PROSITE" id="PS50405"/>
    </source>
</evidence>
<dbReference type="FunFam" id="1.20.1050.10:FF:000007">
    <property type="entry name" value="Glutathione S-transferase 1-1"/>
    <property type="match status" value="1"/>
</dbReference>
<dbReference type="GO" id="GO:0004364">
    <property type="term" value="F:glutathione transferase activity"/>
    <property type="evidence" value="ECO:0007669"/>
    <property type="project" value="TreeGrafter"/>
</dbReference>
<dbReference type="InterPro" id="IPR040079">
    <property type="entry name" value="Glutathione_S-Trfase"/>
</dbReference>
<accession>W8B673</accession>
<reference evidence="4" key="2">
    <citation type="journal article" date="2014" name="BMC Genomics">
        <title>A genomic perspective to assessing quality of mass-reared SIT flies used in Mediterranean fruit fly (Ceratitis capitata) eradication in California.</title>
        <authorList>
            <person name="Calla B."/>
            <person name="Hall B."/>
            <person name="Hou S."/>
            <person name="Geib S.M."/>
        </authorList>
    </citation>
    <scope>NUCLEOTIDE SEQUENCE</scope>
</reference>
<dbReference type="Pfam" id="PF14497">
    <property type="entry name" value="GST_C_3"/>
    <property type="match status" value="1"/>
</dbReference>